<name>A0A670J529_PODMU</name>
<sequence length="345" mass="39121">MLPWRRSKFVLVEENEAKGKSKSLGPGLSYASLLSNFVRSCPDLWPECPLERLGSVFRSKRQKVELNKEDPTYTAWYLGNAVTLQAKGEGCTEEAVEKIWAKSEFGSRSTKMKLTLGPHGIRMSPCEKGLRRPSHAYLLHRITYCVADGRHPKVFAWVYRHQVKNKAVVLRCHAVLLSKAEKAHAMALLLYQTSHSAFNEFKRLKRQNDSRHIQQQLLGEAIIPLVPLRKLLNCKCPYRPPADRGRSAPRLSAIQEEEEEEEEKADREEGGGLMVLTRRSEVVQATAAFNTCSKWQRGGNVSSRAEGAKSLCICTPQHRYLFICKECSAFGFVHVFACFLPPHPW</sequence>
<dbReference type="Ensembl" id="ENSPMRT00000020551.1">
    <property type="protein sequence ID" value="ENSPMRP00000019356.1"/>
    <property type="gene ID" value="ENSPMRG00000012636.1"/>
</dbReference>
<feature type="domain" description="PID" evidence="2">
    <location>
        <begin position="68"/>
        <end position="207"/>
    </location>
</feature>
<dbReference type="CDD" id="cd01214">
    <property type="entry name" value="PTB_FAM43A"/>
    <property type="match status" value="1"/>
</dbReference>
<dbReference type="SMART" id="SM00462">
    <property type="entry name" value="PTB"/>
    <property type="match status" value="1"/>
</dbReference>
<dbReference type="PANTHER" id="PTHR11232">
    <property type="entry name" value="PHOSPHOTYROSINE INTERACTION DOMAIN-CONTAINING FAMILY MEMBER"/>
    <property type="match status" value="1"/>
</dbReference>
<dbReference type="SUPFAM" id="SSF50729">
    <property type="entry name" value="PH domain-like"/>
    <property type="match status" value="1"/>
</dbReference>
<feature type="region of interest" description="Disordered" evidence="1">
    <location>
        <begin position="242"/>
        <end position="271"/>
    </location>
</feature>
<dbReference type="InterPro" id="IPR006020">
    <property type="entry name" value="PTB/PI_dom"/>
</dbReference>
<gene>
    <name evidence="3" type="primary">FAM43B</name>
</gene>
<evidence type="ECO:0000313" key="4">
    <source>
        <dbReference type="Proteomes" id="UP000472272"/>
    </source>
</evidence>
<proteinExistence type="predicted"/>
<reference evidence="3" key="3">
    <citation type="submission" date="2025-09" db="UniProtKB">
        <authorList>
            <consortium name="Ensembl"/>
        </authorList>
    </citation>
    <scope>IDENTIFICATION</scope>
</reference>
<evidence type="ECO:0000259" key="2">
    <source>
        <dbReference type="SMART" id="SM00462"/>
    </source>
</evidence>
<dbReference type="Proteomes" id="UP000472272">
    <property type="component" value="Chromosome 8"/>
</dbReference>
<evidence type="ECO:0000256" key="1">
    <source>
        <dbReference type="SAM" id="MobiDB-lite"/>
    </source>
</evidence>
<evidence type="ECO:0000313" key="3">
    <source>
        <dbReference type="Ensembl" id="ENSPMRP00000019356.1"/>
    </source>
</evidence>
<dbReference type="AlphaFoldDB" id="A0A670J529"/>
<dbReference type="PANTHER" id="PTHR11232:SF34">
    <property type="entry name" value="PROTEIN FAM43B"/>
    <property type="match status" value="1"/>
</dbReference>
<dbReference type="OMA" id="TPCEKGA"/>
<organism evidence="3 4">
    <name type="scientific">Podarcis muralis</name>
    <name type="common">Wall lizard</name>
    <name type="synonym">Lacerta muralis</name>
    <dbReference type="NCBI Taxonomy" id="64176"/>
    <lineage>
        <taxon>Eukaryota</taxon>
        <taxon>Metazoa</taxon>
        <taxon>Chordata</taxon>
        <taxon>Craniata</taxon>
        <taxon>Vertebrata</taxon>
        <taxon>Euteleostomi</taxon>
        <taxon>Lepidosauria</taxon>
        <taxon>Squamata</taxon>
        <taxon>Bifurcata</taxon>
        <taxon>Unidentata</taxon>
        <taxon>Episquamata</taxon>
        <taxon>Laterata</taxon>
        <taxon>Lacertibaenia</taxon>
        <taxon>Lacertidae</taxon>
        <taxon>Podarcis</taxon>
    </lineage>
</organism>
<dbReference type="InterPro" id="IPR033930">
    <property type="entry name" value="FAM43A/B_PTB"/>
</dbReference>
<dbReference type="GeneTree" id="ENSGT00940000162826"/>
<dbReference type="Pfam" id="PF14719">
    <property type="entry name" value="PID_2"/>
    <property type="match status" value="1"/>
</dbReference>
<reference evidence="3 4" key="1">
    <citation type="journal article" date="2019" name="Proc. Natl. Acad. Sci. U.S.A.">
        <title>Regulatory changes in pterin and carotenoid genes underlie balanced color polymorphisms in the wall lizard.</title>
        <authorList>
            <person name="Andrade P."/>
            <person name="Pinho C."/>
            <person name="Perez I de Lanuza G."/>
            <person name="Afonso S."/>
            <person name="Brejcha J."/>
            <person name="Rubin C.J."/>
            <person name="Wallerman O."/>
            <person name="Pereira P."/>
            <person name="Sabatino S.J."/>
            <person name="Bellati A."/>
            <person name="Pellitteri-Rosa D."/>
            <person name="Bosakova Z."/>
            <person name="Bunikis I."/>
            <person name="Carretero M.A."/>
            <person name="Feiner N."/>
            <person name="Marsik P."/>
            <person name="Pauperio F."/>
            <person name="Salvi D."/>
            <person name="Soler L."/>
            <person name="While G.M."/>
            <person name="Uller T."/>
            <person name="Font E."/>
            <person name="Andersson L."/>
            <person name="Carneiro M."/>
        </authorList>
    </citation>
    <scope>NUCLEOTIDE SEQUENCE</scope>
</reference>
<dbReference type="InterPro" id="IPR051133">
    <property type="entry name" value="Adapter_Engulfment-Domain"/>
</dbReference>
<accession>A0A670J529</accession>
<keyword evidence="4" id="KW-1185">Reference proteome</keyword>
<dbReference type="InterPro" id="IPR011993">
    <property type="entry name" value="PH-like_dom_sf"/>
</dbReference>
<dbReference type="Gene3D" id="2.30.29.30">
    <property type="entry name" value="Pleckstrin-homology domain (PH domain)/Phosphotyrosine-binding domain (PTB)"/>
    <property type="match status" value="1"/>
</dbReference>
<protein>
    <submittedName>
        <fullName evidence="3">Family with sequence similarity 43 member B</fullName>
    </submittedName>
</protein>
<reference evidence="3" key="2">
    <citation type="submission" date="2025-08" db="UniProtKB">
        <authorList>
            <consortium name="Ensembl"/>
        </authorList>
    </citation>
    <scope>IDENTIFICATION</scope>
</reference>